<name>D0UY39_STYRA</name>
<dbReference type="RefSeq" id="YP_003288846.1">
    <property type="nucleotide sequence ID" value="NC_013474.2"/>
</dbReference>
<keyword evidence="1" id="KW-0812">Transmembrane</keyword>
<keyword evidence="1" id="KW-0472">Membrane</keyword>
<dbReference type="CTD" id="4539"/>
<keyword evidence="2" id="KW-0496">Mitochondrion</keyword>
<dbReference type="EMBL" id="GQ927176">
    <property type="protein sequence ID" value="ACY35983.1"/>
    <property type="molecule type" value="Genomic_DNA"/>
</dbReference>
<evidence type="ECO:0000256" key="1">
    <source>
        <dbReference type="SAM" id="Phobius"/>
    </source>
</evidence>
<dbReference type="Gene3D" id="1.10.287.3510">
    <property type="match status" value="1"/>
</dbReference>
<keyword evidence="1" id="KW-1133">Transmembrane helix</keyword>
<dbReference type="AlphaFoldDB" id="D0UY39"/>
<proteinExistence type="predicted"/>
<accession>D0UY39</accession>
<gene>
    <name evidence="2" type="primary">ND4L</name>
</gene>
<feature type="transmembrane region" description="Helical" evidence="1">
    <location>
        <begin position="22"/>
        <end position="41"/>
    </location>
</feature>
<protein>
    <submittedName>
        <fullName evidence="2">NADH dehydrogenase subunit 4L</fullName>
    </submittedName>
</protein>
<dbReference type="GeneID" id="8560261"/>
<sequence length="90" mass="10176">MTVIGFSVSLFGLFSLVYSRNYFLMLLLSFEMVMLGLFFQLMNSILLTSLEVVVFYLLVAVCEASLGLSLLVISVSYYGEDWVIMSNFLC</sequence>
<evidence type="ECO:0000313" key="2">
    <source>
        <dbReference type="EMBL" id="ACY35983.1"/>
    </source>
</evidence>
<feature type="transmembrane region" description="Helical" evidence="1">
    <location>
        <begin position="53"/>
        <end position="78"/>
    </location>
</feature>
<organism evidence="2">
    <name type="scientific">Stylochyrus rarior</name>
    <name type="common">Mite</name>
    <dbReference type="NCBI Taxonomy" id="679428"/>
    <lineage>
        <taxon>Eukaryota</taxon>
        <taxon>Metazoa</taxon>
        <taxon>Ecdysozoa</taxon>
        <taxon>Arthropoda</taxon>
        <taxon>Chelicerata</taxon>
        <taxon>Arachnida</taxon>
        <taxon>Acari</taxon>
        <taxon>Parasitiformes</taxon>
        <taxon>Mesostigmata</taxon>
        <taxon>Gamasina</taxon>
        <taxon>Ascoidea</taxon>
        <taxon>Ologamasidae</taxon>
        <taxon>Stylochyrus</taxon>
    </lineage>
</organism>
<reference evidence="2" key="1">
    <citation type="journal article" date="2009" name="Invertebr. Syst.">
        <title>The symbiotic mites of some Appalachian Xystodesmidae (Diplopoda : Polydesmida) and the complete mitochondrial genome sequence of the mite Stylochyrus rarior (Berlese) (Acari : Mesostigmata : Ologamasidae).</title>
        <authorList>
            <person name="Swafford L."/>
            <person name="Bond J.E."/>
        </authorList>
    </citation>
    <scope>NUCLEOTIDE SEQUENCE</scope>
</reference>
<geneLocation type="mitochondrion" evidence="2"/>